<dbReference type="InterPro" id="IPR039509">
    <property type="entry name" value="SPATA31"/>
</dbReference>
<evidence type="ECO:0000313" key="5">
    <source>
        <dbReference type="Proteomes" id="UP000234681"/>
    </source>
</evidence>
<dbReference type="PANTHER" id="PTHR21859">
    <property type="entry name" value="ACROSOME-SPECIFIC PROTEIN"/>
    <property type="match status" value="1"/>
</dbReference>
<feature type="compositionally biased region" description="Basic and acidic residues" evidence="2">
    <location>
        <begin position="571"/>
        <end position="582"/>
    </location>
</feature>
<name>A6IIY8_RAT</name>
<sequence>MPKPLIDAQPSGVLPGLFLPKTPSKSALPSSLTSPNSKTPYEQEGAQITVPFLTLAECEALENHLLEKRLKLQWGLPAFFLQNQYTLTQRPCEGQGKDKTVKTFWARNPFSYSTRKILPEHTRRLLEFHLQKQLIHQRWGLPQRIQCSIHMLLSSPNQRSLSYTGSRLSDVSISQPEADGSGGMFSSTAGKGSIIMPHLFAEARATLKSHVDTKCEQVHKGKVPAQVCSSWERKIPGGLASTPPFPCIPQGQCRKLQAESKRNPDLHHIVVPWKSKILSKETQALSGTLFEHCKRPQALPEETIKKLETTLHHKYLAFLSGLPALYCVALSRPASPAVTSQPRPKEKMPRPVRSLSRAPTQITPLKPCAQDDGRVSADVVEEVQPGEQADGRTENVPPESQPPLGRPYSLNTHILAKLNFHLKKKVLAMQFGVSEKERREHKELETTGLESESIQEFLRSLHIPESTQLQEQAMASPSPPAPNAKRVQLKKPASPAVQALKQKQSTSRAAPCGSAQQGSKASQFRRDTRKTQVCLDMETGRKKPNLEKPKAVGDLGEGDAGLGLYLVSQKPHRDREQELEKKTLHRTPQGSSQQGHNFHLEGACLHSSQEPPELEFPAPPPEIFMETDSEQDTEDSQSEDSIVLEAMKFFLHSINPKTKSRTYTEPPVAKTSKENVERGLLQTKSPIKKTRSEDSRVPKAQSSSSERSVIASLLTAPHILDSKLRPRSRQLGPVSVLGSSRYCPRHCPKLAYATQ</sequence>
<reference evidence="5" key="1">
    <citation type="submission" date="2005-09" db="EMBL/GenBank/DDBJ databases">
        <authorList>
            <person name="Mural R.J."/>
            <person name="Li P.W."/>
            <person name="Adams M.D."/>
            <person name="Amanatides P.G."/>
            <person name="Baden-Tillson H."/>
            <person name="Barnstead M."/>
            <person name="Chin S.H."/>
            <person name="Dew I."/>
            <person name="Evans C.A."/>
            <person name="Ferriera S."/>
            <person name="Flanigan M."/>
            <person name="Fosler C."/>
            <person name="Glodek A."/>
            <person name="Gu Z."/>
            <person name="Holt R.A."/>
            <person name="Jennings D."/>
            <person name="Kraft C.L."/>
            <person name="Lu F."/>
            <person name="Nguyen T."/>
            <person name="Nusskern D.R."/>
            <person name="Pfannkoch C.M."/>
            <person name="Sitter C."/>
            <person name="Sutton G.G."/>
            <person name="Venter J.C."/>
            <person name="Wang Z."/>
            <person name="Woodage T."/>
            <person name="Zheng X.H."/>
            <person name="Zhong F."/>
        </authorList>
    </citation>
    <scope>NUCLEOTIDE SEQUENCE [LARGE SCALE GENOMIC DNA]</scope>
    <source>
        <strain>BN</strain>
        <strain evidence="5">Sprague-Dawley</strain>
    </source>
</reference>
<feature type="compositionally biased region" description="Basic and acidic residues" evidence="2">
    <location>
        <begin position="538"/>
        <end position="551"/>
    </location>
</feature>
<dbReference type="Pfam" id="PF14650">
    <property type="entry name" value="FAM75"/>
    <property type="match status" value="1"/>
</dbReference>
<evidence type="ECO:0000259" key="3">
    <source>
        <dbReference type="Pfam" id="PF14650"/>
    </source>
</evidence>
<feature type="compositionally biased region" description="Polar residues" evidence="2">
    <location>
        <begin position="501"/>
        <end position="522"/>
    </location>
</feature>
<dbReference type="AlphaFoldDB" id="A6IIY8"/>
<comment type="similarity">
    <text evidence="1">Belongs to the SPATA31 family.</text>
</comment>
<gene>
    <name evidence="4" type="ORF">rCG_55084</name>
</gene>
<evidence type="ECO:0000256" key="2">
    <source>
        <dbReference type="SAM" id="MobiDB-lite"/>
    </source>
</evidence>
<feature type="region of interest" description="Disordered" evidence="2">
    <location>
        <begin position="335"/>
        <end position="408"/>
    </location>
</feature>
<organism evidence="4 5">
    <name type="scientific">Rattus norvegicus</name>
    <name type="common">Rat</name>
    <dbReference type="NCBI Taxonomy" id="10116"/>
    <lineage>
        <taxon>Eukaryota</taxon>
        <taxon>Metazoa</taxon>
        <taxon>Chordata</taxon>
        <taxon>Craniata</taxon>
        <taxon>Vertebrata</taxon>
        <taxon>Euteleostomi</taxon>
        <taxon>Mammalia</taxon>
        <taxon>Eutheria</taxon>
        <taxon>Euarchontoglires</taxon>
        <taxon>Glires</taxon>
        <taxon>Rodentia</taxon>
        <taxon>Myomorpha</taxon>
        <taxon>Muroidea</taxon>
        <taxon>Muridae</taxon>
        <taxon>Murinae</taxon>
        <taxon>Rattus</taxon>
    </lineage>
</organism>
<feature type="region of interest" description="Disordered" evidence="2">
    <location>
        <begin position="658"/>
        <end position="708"/>
    </location>
</feature>
<accession>A6IIY8</accession>
<proteinExistence type="inferred from homology"/>
<protein>
    <submittedName>
        <fullName evidence="4">RCG55084</fullName>
    </submittedName>
</protein>
<dbReference type="EMBL" id="CH473962">
    <property type="protein sequence ID" value="EDL98708.1"/>
    <property type="molecule type" value="Genomic_DNA"/>
</dbReference>
<feature type="domain" description="SPATA31" evidence="3">
    <location>
        <begin position="44"/>
        <end position="152"/>
    </location>
</feature>
<feature type="compositionally biased region" description="Polar residues" evidence="2">
    <location>
        <begin position="586"/>
        <end position="596"/>
    </location>
</feature>
<dbReference type="PANTHER" id="PTHR21859:SF15">
    <property type="entry name" value="PROTEIN SPATA31F1-RELATED"/>
    <property type="match status" value="1"/>
</dbReference>
<evidence type="ECO:0000313" key="4">
    <source>
        <dbReference type="EMBL" id="EDL98708.1"/>
    </source>
</evidence>
<feature type="region of interest" description="Disordered" evidence="2">
    <location>
        <begin position="468"/>
        <end position="639"/>
    </location>
</feature>
<dbReference type="Proteomes" id="UP000234681">
    <property type="component" value="Chromosome 5"/>
</dbReference>
<feature type="compositionally biased region" description="Acidic residues" evidence="2">
    <location>
        <begin position="625"/>
        <end position="638"/>
    </location>
</feature>
<evidence type="ECO:0000256" key="1">
    <source>
        <dbReference type="ARBA" id="ARBA00035009"/>
    </source>
</evidence>